<comment type="caution">
    <text evidence="6">The sequence shown here is derived from an EMBL/GenBank/DDBJ whole genome shotgun (WGS) entry which is preliminary data.</text>
</comment>
<evidence type="ECO:0000259" key="5">
    <source>
        <dbReference type="PROSITE" id="PS50119"/>
    </source>
</evidence>
<sequence>MLVFGTTVVAGGPSGGARAGRRTRVRDADRVLDVFEDVQDGQDDVERRKSTAADAREERAGGREDRRGRDGTPKGNRKPAGRRRRTRRPGRRASLYYREPEVAKSRRQRLRDLEREEMELLAKLEATRTRMQQTAHIDPDRQVLDALDMVPPLTEQGAGAFETGLQEDAQRRHELPVFVMPQIDRQVEVVRKLPRAPTEEEKERLREDEEAKAEARALLGLTDEEIRMFEQEGSSNQDESRHIFSPTAEATSGSNAKDVGHKRKRPGRGKRGARPKANSRSSKSKSNQIIGTQSNNRLHDDERARLRAELRDSLQSVASLSRRVQGEISALRNQFPSTASAAALKTQRYWALARLEAVLDKLQGRRLSSGFAQWLRATKTAKLADRRVLYHQMQSTAKLTRIVARLQRRKLAAAMRQWVLRFQFERNNEEYLAMSRASVTVQRVFRGHLGRERFARLRREADLREQSAAAAKLQSIFRGRHGRKRADVLKEKAILHAAARRLQRNWRARLARRRAAQRRLERQAQQQAALKVQTAWRRKQGMMGYHLLRQARREAAVAKMQAVQRKRLAQRRVAKERASQRQKRACIMVQRQYRMRLARRRLGERKIVVAKEREQQEMVALRLQAIFRGRRGRLVYQLKQQAQRARLEQDHQAISKIQSVFRGKVGRKQALQRKREHLQELCTWAKTWVEHFDDAAQDYVFLNQYTQEVLYEPPPDGYVTRDGQLALLDGRVVEDPEVAERREREKHLLKCIECEETVATRKCSDCDDIYCDTCYESVHTKGKLAEHTFEWFQDGKPTDFGHDEFQLQQSSSNPYYSDPSASGTVHQESLDGSGYGQEGGEDEWMELFDEDSGLPYWYNNWDGTTTWEPPFQASAASTTASATVAATLEWTEYFDEDSGLPYWYNASTGETTWEDPSGAAGAATDDASASEEWTEYIDESTGTPYLYNAATGETRWA</sequence>
<dbReference type="Gene3D" id="1.20.5.190">
    <property type="match status" value="1"/>
</dbReference>
<keyword evidence="1" id="KW-0479">Metal-binding</keyword>
<evidence type="ECO:0000256" key="1">
    <source>
        <dbReference type="PROSITE-ProRule" id="PRU00024"/>
    </source>
</evidence>
<dbReference type="SMART" id="SM00015">
    <property type="entry name" value="IQ"/>
    <property type="match status" value="7"/>
</dbReference>
<dbReference type="Pfam" id="PF00397">
    <property type="entry name" value="WW"/>
    <property type="match status" value="2"/>
</dbReference>
<feature type="region of interest" description="Disordered" evidence="3">
    <location>
        <begin position="246"/>
        <end position="301"/>
    </location>
</feature>
<organism evidence="6 7">
    <name type="scientific">Durusdinium trenchii</name>
    <dbReference type="NCBI Taxonomy" id="1381693"/>
    <lineage>
        <taxon>Eukaryota</taxon>
        <taxon>Sar</taxon>
        <taxon>Alveolata</taxon>
        <taxon>Dinophyceae</taxon>
        <taxon>Suessiales</taxon>
        <taxon>Symbiodiniaceae</taxon>
        <taxon>Durusdinium</taxon>
    </lineage>
</organism>
<feature type="domain" description="WW" evidence="4">
    <location>
        <begin position="890"/>
        <end position="918"/>
    </location>
</feature>
<proteinExistence type="predicted"/>
<dbReference type="InterPro" id="IPR036020">
    <property type="entry name" value="WW_dom_sf"/>
</dbReference>
<gene>
    <name evidence="6" type="ORF">SCF082_LOCUS8837</name>
</gene>
<dbReference type="EMBL" id="CAXAMM010005108">
    <property type="protein sequence ID" value="CAK9006000.1"/>
    <property type="molecule type" value="Genomic_DNA"/>
</dbReference>
<evidence type="ECO:0000256" key="3">
    <source>
        <dbReference type="SAM" id="MobiDB-lite"/>
    </source>
</evidence>
<dbReference type="PROSITE" id="PS50020">
    <property type="entry name" value="WW_DOMAIN_2"/>
    <property type="match status" value="3"/>
</dbReference>
<feature type="compositionally biased region" description="Polar residues" evidence="3">
    <location>
        <begin position="809"/>
        <end position="827"/>
    </location>
</feature>
<reference evidence="6 7" key="1">
    <citation type="submission" date="2024-02" db="EMBL/GenBank/DDBJ databases">
        <authorList>
            <person name="Chen Y."/>
            <person name="Shah S."/>
            <person name="Dougan E. K."/>
            <person name="Thang M."/>
            <person name="Chan C."/>
        </authorList>
    </citation>
    <scope>NUCLEOTIDE SEQUENCE [LARGE SCALE GENOMIC DNA]</scope>
</reference>
<evidence type="ECO:0000313" key="7">
    <source>
        <dbReference type="Proteomes" id="UP001642464"/>
    </source>
</evidence>
<dbReference type="InterPro" id="IPR000315">
    <property type="entry name" value="Znf_B-box"/>
</dbReference>
<dbReference type="InterPro" id="IPR001202">
    <property type="entry name" value="WW_dom"/>
</dbReference>
<feature type="region of interest" description="Disordered" evidence="3">
    <location>
        <begin position="809"/>
        <end position="837"/>
    </location>
</feature>
<feature type="compositionally biased region" description="Basic residues" evidence="3">
    <location>
        <begin position="75"/>
        <end position="91"/>
    </location>
</feature>
<dbReference type="PROSITE" id="PS01159">
    <property type="entry name" value="WW_DOMAIN_1"/>
    <property type="match status" value="2"/>
</dbReference>
<accession>A0ABP0IV80</accession>
<name>A0ABP0IV80_9DINO</name>
<feature type="domain" description="WW" evidence="4">
    <location>
        <begin position="927"/>
        <end position="957"/>
    </location>
</feature>
<dbReference type="PROSITE" id="PS50119">
    <property type="entry name" value="ZF_BBOX"/>
    <property type="match status" value="1"/>
</dbReference>
<feature type="coiled-coil region" evidence="2">
    <location>
        <begin position="103"/>
        <end position="130"/>
    </location>
</feature>
<keyword evidence="7" id="KW-1185">Reference proteome</keyword>
<evidence type="ECO:0000256" key="2">
    <source>
        <dbReference type="SAM" id="Coils"/>
    </source>
</evidence>
<feature type="compositionally biased region" description="Basic and acidic residues" evidence="3">
    <location>
        <begin position="44"/>
        <end position="72"/>
    </location>
</feature>
<protein>
    <submittedName>
        <fullName evidence="6">Rho GTPase-activating protein 27 (CIN85-associated multi-domain-containing Rho GTPase-activating protein 1) (Rho-type GTPase-activating protein 27) (SH3 domain-containing protein 20)</fullName>
    </submittedName>
</protein>
<feature type="region of interest" description="Disordered" evidence="3">
    <location>
        <begin position="1"/>
        <end position="23"/>
    </location>
</feature>
<keyword evidence="2" id="KW-0175">Coiled coil</keyword>
<dbReference type="SUPFAM" id="SSF51045">
    <property type="entry name" value="WW domain"/>
    <property type="match status" value="2"/>
</dbReference>
<feature type="compositionally biased region" description="Basic residues" evidence="3">
    <location>
        <begin position="260"/>
        <end position="274"/>
    </location>
</feature>
<dbReference type="SMART" id="SM00456">
    <property type="entry name" value="WW"/>
    <property type="match status" value="4"/>
</dbReference>
<dbReference type="Gene3D" id="2.20.70.10">
    <property type="match status" value="2"/>
</dbReference>
<keyword evidence="1" id="KW-0862">Zinc</keyword>
<evidence type="ECO:0000259" key="4">
    <source>
        <dbReference type="PROSITE" id="PS50020"/>
    </source>
</evidence>
<dbReference type="Pfam" id="PF00612">
    <property type="entry name" value="IQ"/>
    <property type="match status" value="2"/>
</dbReference>
<feature type="region of interest" description="Disordered" evidence="3">
    <location>
        <begin position="37"/>
        <end position="96"/>
    </location>
</feature>
<keyword evidence="1" id="KW-0863">Zinc-finger</keyword>
<dbReference type="InterPro" id="IPR000048">
    <property type="entry name" value="IQ_motif_EF-hand-BS"/>
</dbReference>
<dbReference type="CDD" id="cd00201">
    <property type="entry name" value="WW"/>
    <property type="match status" value="3"/>
</dbReference>
<feature type="domain" description="B box-type" evidence="5">
    <location>
        <begin position="746"/>
        <end position="792"/>
    </location>
</feature>
<evidence type="ECO:0000313" key="6">
    <source>
        <dbReference type="EMBL" id="CAK9006000.1"/>
    </source>
</evidence>
<dbReference type="PROSITE" id="PS50096">
    <property type="entry name" value="IQ"/>
    <property type="match status" value="7"/>
</dbReference>
<feature type="compositionally biased region" description="Low complexity" evidence="3">
    <location>
        <begin position="275"/>
        <end position="287"/>
    </location>
</feature>
<dbReference type="Pfam" id="PF22586">
    <property type="entry name" value="ANCHR-like_BBOX"/>
    <property type="match status" value="1"/>
</dbReference>
<dbReference type="Proteomes" id="UP001642464">
    <property type="component" value="Unassembled WGS sequence"/>
</dbReference>
<feature type="domain" description="WW" evidence="4">
    <location>
        <begin position="838"/>
        <end position="872"/>
    </location>
</feature>